<reference evidence="2 3" key="1">
    <citation type="submission" date="2023-04" db="EMBL/GenBank/DDBJ databases">
        <title>Genome Sequence of Selenomonas sputigena ATCC 33150.</title>
        <authorList>
            <person name="Miller D.P."/>
            <person name="Anvari S."/>
            <person name="Polson S.W."/>
            <person name="Macdonald M."/>
            <person name="Mcdowell J.V."/>
        </authorList>
    </citation>
    <scope>NUCLEOTIDE SEQUENCE [LARGE SCALE GENOMIC DNA]</scope>
    <source>
        <strain evidence="2 3">ATCC 33150</strain>
    </source>
</reference>
<evidence type="ECO:0000313" key="2">
    <source>
        <dbReference type="EMBL" id="MEX5284491.1"/>
    </source>
</evidence>
<comment type="caution">
    <text evidence="2">The sequence shown here is derived from an EMBL/GenBank/DDBJ whole genome shotgun (WGS) entry which is preliminary data.</text>
</comment>
<dbReference type="PANTHER" id="PTHR30006:SF2">
    <property type="entry name" value="ABC TRANSPORTER SUBSTRATE-BINDING PROTEIN"/>
    <property type="match status" value="1"/>
</dbReference>
<dbReference type="SUPFAM" id="SSF53850">
    <property type="entry name" value="Periplasmic binding protein-like II"/>
    <property type="match status" value="1"/>
</dbReference>
<dbReference type="Gene3D" id="3.40.190.10">
    <property type="entry name" value="Periplasmic binding protein-like II"/>
    <property type="match status" value="2"/>
</dbReference>
<keyword evidence="1" id="KW-0732">Signal</keyword>
<keyword evidence="3" id="KW-1185">Reference proteome</keyword>
<dbReference type="PANTHER" id="PTHR30006">
    <property type="entry name" value="THIAMINE-BINDING PERIPLASMIC PROTEIN-RELATED"/>
    <property type="match status" value="1"/>
</dbReference>
<name>A0ABV3X2Q9_9FIRM</name>
<evidence type="ECO:0000256" key="1">
    <source>
        <dbReference type="ARBA" id="ARBA00022729"/>
    </source>
</evidence>
<dbReference type="RefSeq" id="WP_368846198.1">
    <property type="nucleotide sequence ID" value="NZ_CP194411.1"/>
</dbReference>
<proteinExistence type="predicted"/>
<dbReference type="EMBL" id="JARVLH010000001">
    <property type="protein sequence ID" value="MEX5284491.1"/>
    <property type="molecule type" value="Genomic_DNA"/>
</dbReference>
<dbReference type="Proteomes" id="UP001559623">
    <property type="component" value="Unassembled WGS sequence"/>
</dbReference>
<evidence type="ECO:0000313" key="3">
    <source>
        <dbReference type="Proteomes" id="UP001559623"/>
    </source>
</evidence>
<sequence>MRRYTSLLLVAFMLVLLIATISDNLAGHADRTRREKPLQAITVYTTLPAEHVGILAGSYEKAKGVRVNFVPVTPEEVLQKARMGNSGGQTKADLMLADQATLEKAVMEGNLESYLSESTDSVGESFKDAEGKWTGVWYDPVVFCANRDYVRAVPRVPNTWTELSSMQEMRVGITDFLAADAASNLFFSMMSQFGDTATYGILRGIQPKVVQYSKYLSTPVRMAGMGEVDLSIAVQSEALRYIHQGYPLQIIYPEDGTAYTLTGIGLLKGAENEANAKDFVEWLLGDEAQLALQTKEFFFVPVNPATIAYKSFPGKDLVLFAPPQPFTPQERHELLDRWVKEVRLQ</sequence>
<dbReference type="InterPro" id="IPR006059">
    <property type="entry name" value="SBP"/>
</dbReference>
<gene>
    <name evidence="2" type="ORF">QCO44_02370</name>
</gene>
<dbReference type="Pfam" id="PF13416">
    <property type="entry name" value="SBP_bac_8"/>
    <property type="match status" value="1"/>
</dbReference>
<protein>
    <submittedName>
        <fullName evidence="2">Extracellular solute-binding protein</fullName>
    </submittedName>
</protein>
<organism evidence="2 3">
    <name type="scientific">Selenomonas sputigena</name>
    <dbReference type="NCBI Taxonomy" id="69823"/>
    <lineage>
        <taxon>Bacteria</taxon>
        <taxon>Bacillati</taxon>
        <taxon>Bacillota</taxon>
        <taxon>Negativicutes</taxon>
        <taxon>Selenomonadales</taxon>
        <taxon>Selenomonadaceae</taxon>
        <taxon>Selenomonas</taxon>
    </lineage>
</organism>
<accession>A0ABV3X2Q9</accession>